<evidence type="ECO:0000256" key="2">
    <source>
        <dbReference type="ARBA" id="ARBA00022729"/>
    </source>
</evidence>
<evidence type="ECO:0000313" key="11">
    <source>
        <dbReference type="Proteomes" id="UP000694402"/>
    </source>
</evidence>
<organism evidence="10 11">
    <name type="scientific">Oncorhynchus tshawytscha</name>
    <name type="common">Chinook salmon</name>
    <name type="synonym">Salmo tshawytscha</name>
    <dbReference type="NCBI Taxonomy" id="74940"/>
    <lineage>
        <taxon>Eukaryota</taxon>
        <taxon>Metazoa</taxon>
        <taxon>Chordata</taxon>
        <taxon>Craniata</taxon>
        <taxon>Vertebrata</taxon>
        <taxon>Euteleostomi</taxon>
        <taxon>Actinopterygii</taxon>
        <taxon>Neopterygii</taxon>
        <taxon>Teleostei</taxon>
        <taxon>Protacanthopterygii</taxon>
        <taxon>Salmoniformes</taxon>
        <taxon>Salmonidae</taxon>
        <taxon>Salmoninae</taxon>
        <taxon>Oncorhynchus</taxon>
    </lineage>
</organism>
<dbReference type="InterPro" id="IPR036179">
    <property type="entry name" value="Ig-like_dom_sf"/>
</dbReference>
<dbReference type="FunFam" id="2.60.120.920:FF:000004">
    <property type="entry name" value="Butyrophilin subfamily 1 member A1"/>
    <property type="match status" value="1"/>
</dbReference>
<dbReference type="SMART" id="SM00589">
    <property type="entry name" value="PRY"/>
    <property type="match status" value="1"/>
</dbReference>
<keyword evidence="2" id="KW-0732">Signal</keyword>
<dbReference type="Proteomes" id="UP000694402">
    <property type="component" value="Unassembled WGS sequence"/>
</dbReference>
<dbReference type="Ensembl" id="ENSOTST00005062132.2">
    <property type="protein sequence ID" value="ENSOTSP00005057073.2"/>
    <property type="gene ID" value="ENSOTSG00005030137.2"/>
</dbReference>
<evidence type="ECO:0000256" key="3">
    <source>
        <dbReference type="ARBA" id="ARBA00023136"/>
    </source>
</evidence>
<keyword evidence="11" id="KW-1185">Reference proteome</keyword>
<dbReference type="SUPFAM" id="SSF49899">
    <property type="entry name" value="Concanavalin A-like lectins/glucanases"/>
    <property type="match status" value="1"/>
</dbReference>
<dbReference type="InterPro" id="IPR006574">
    <property type="entry name" value="PRY"/>
</dbReference>
<proteinExistence type="predicted"/>
<evidence type="ECO:0000256" key="1">
    <source>
        <dbReference type="ARBA" id="ARBA00004370"/>
    </source>
</evidence>
<dbReference type="InterPro" id="IPR043136">
    <property type="entry name" value="B30.2/SPRY_sf"/>
</dbReference>
<evidence type="ECO:0000313" key="10">
    <source>
        <dbReference type="Ensembl" id="ENSOTSP00005057073.2"/>
    </source>
</evidence>
<evidence type="ECO:0000256" key="5">
    <source>
        <dbReference type="ARBA" id="ARBA00023180"/>
    </source>
</evidence>
<evidence type="ECO:0000256" key="7">
    <source>
        <dbReference type="SAM" id="Phobius"/>
    </source>
</evidence>
<dbReference type="GO" id="GO:0050863">
    <property type="term" value="P:regulation of T cell activation"/>
    <property type="evidence" value="ECO:0007669"/>
    <property type="project" value="UniProtKB-ARBA"/>
</dbReference>
<dbReference type="Pfam" id="PF07686">
    <property type="entry name" value="V-set"/>
    <property type="match status" value="1"/>
</dbReference>
<dbReference type="Gene3D" id="2.60.120.920">
    <property type="match status" value="1"/>
</dbReference>
<keyword evidence="7" id="KW-1133">Transmembrane helix</keyword>
<name>A0A8C8H3W7_ONCTS</name>
<dbReference type="PRINTS" id="PR01407">
    <property type="entry name" value="BUTYPHLNCDUF"/>
</dbReference>
<dbReference type="InterPro" id="IPR013106">
    <property type="entry name" value="Ig_V-set"/>
</dbReference>
<feature type="domain" description="B30.2/SPRY" evidence="8">
    <location>
        <begin position="96"/>
        <end position="288"/>
    </location>
</feature>
<accession>A0A8C8H3W7</accession>
<evidence type="ECO:0000259" key="9">
    <source>
        <dbReference type="PROSITE" id="PS50835"/>
    </source>
</evidence>
<evidence type="ECO:0000256" key="4">
    <source>
        <dbReference type="ARBA" id="ARBA00023157"/>
    </source>
</evidence>
<dbReference type="SMART" id="SM00449">
    <property type="entry name" value="SPRY"/>
    <property type="match status" value="1"/>
</dbReference>
<dbReference type="InterPro" id="IPR007110">
    <property type="entry name" value="Ig-like_dom"/>
</dbReference>
<dbReference type="SUPFAM" id="SSF48726">
    <property type="entry name" value="Immunoglobulin"/>
    <property type="match status" value="1"/>
</dbReference>
<dbReference type="Pfam" id="PF13765">
    <property type="entry name" value="PRY"/>
    <property type="match status" value="1"/>
</dbReference>
<dbReference type="InterPro" id="IPR001870">
    <property type="entry name" value="B30.2/SPRY"/>
</dbReference>
<dbReference type="InterPro" id="IPR013320">
    <property type="entry name" value="ConA-like_dom_sf"/>
</dbReference>
<dbReference type="SMART" id="SM00406">
    <property type="entry name" value="IGv"/>
    <property type="match status" value="1"/>
</dbReference>
<evidence type="ECO:0000256" key="6">
    <source>
        <dbReference type="ARBA" id="ARBA00023319"/>
    </source>
</evidence>
<comment type="subcellular location">
    <subcellularLocation>
        <location evidence="1">Membrane</location>
    </subcellularLocation>
</comment>
<keyword evidence="4" id="KW-1015">Disulfide bond</keyword>
<keyword evidence="6" id="KW-0393">Immunoglobulin domain</keyword>
<feature type="transmembrane region" description="Helical" evidence="7">
    <location>
        <begin position="315"/>
        <end position="336"/>
    </location>
</feature>
<dbReference type="FunFam" id="2.60.40.10:FF:000142">
    <property type="entry name" value="V-set domain-containing T-cell activation inhibitor 1"/>
    <property type="match status" value="1"/>
</dbReference>
<dbReference type="Gene3D" id="2.60.40.10">
    <property type="entry name" value="Immunoglobulins"/>
    <property type="match status" value="1"/>
</dbReference>
<dbReference type="PROSITE" id="PS50835">
    <property type="entry name" value="IG_LIKE"/>
    <property type="match status" value="1"/>
</dbReference>
<dbReference type="Pfam" id="PF00622">
    <property type="entry name" value="SPRY"/>
    <property type="match status" value="1"/>
</dbReference>
<dbReference type="InterPro" id="IPR013783">
    <property type="entry name" value="Ig-like_fold"/>
</dbReference>
<feature type="domain" description="Ig-like" evidence="9">
    <location>
        <begin position="1"/>
        <end position="82"/>
    </location>
</feature>
<protein>
    <submittedName>
        <fullName evidence="10">Uncharacterized protein</fullName>
    </submittedName>
</protein>
<dbReference type="GeneTree" id="ENSGT01120000271914"/>
<dbReference type="InterPro" id="IPR050143">
    <property type="entry name" value="TRIM/RBCC"/>
</dbReference>
<dbReference type="GO" id="GO:0016020">
    <property type="term" value="C:membrane"/>
    <property type="evidence" value="ECO:0007669"/>
    <property type="project" value="UniProtKB-SubCell"/>
</dbReference>
<dbReference type="InterPro" id="IPR003879">
    <property type="entry name" value="Butyrophylin_SPRY"/>
</dbReference>
<sequence>DIILPCHLSPQSSAVAMDIRWFKEGDFTNSLYLYKSRTGEEGGGYKGRVSLFTRELERGNLSLLLKNVKVSDRGRYKCQASHLDWIQEPAVVLWVKQLPMQRFARAWSYHSIRPLDVTLDPDTAHPKLTVSDDKKCVKFGDLRKERGTEKRFEEKQCVLGMEGYDIGTHYWEVDLGEKSQWSVGVAQDPENRNNTPMIPENGYWSIRLENGVLKTVDRSSIVLPIELKPGKLGVLVDYEEGKIVFFNVEKKCHIHSFLGRFDKTLYPFFGPLIDCTEELKISPIPQAIAFFVLSLVPQNSLWFKLTMEKMIDAWSAIRIIFHCLSNYLALAIIHFVKIELL</sequence>
<dbReference type="PANTHER" id="PTHR24103">
    <property type="entry name" value="E3 UBIQUITIN-PROTEIN LIGASE TRIM"/>
    <property type="match status" value="1"/>
</dbReference>
<evidence type="ECO:0000259" key="8">
    <source>
        <dbReference type="PROSITE" id="PS50188"/>
    </source>
</evidence>
<dbReference type="PROSITE" id="PS50188">
    <property type="entry name" value="B302_SPRY"/>
    <property type="match status" value="1"/>
</dbReference>
<reference evidence="10" key="2">
    <citation type="submission" date="2025-09" db="UniProtKB">
        <authorList>
            <consortium name="Ensembl"/>
        </authorList>
    </citation>
    <scope>IDENTIFICATION</scope>
</reference>
<keyword evidence="5" id="KW-0325">Glycoprotein</keyword>
<keyword evidence="3 7" id="KW-0472">Membrane</keyword>
<reference evidence="10" key="1">
    <citation type="submission" date="2025-08" db="UniProtKB">
        <authorList>
            <consortium name="Ensembl"/>
        </authorList>
    </citation>
    <scope>IDENTIFICATION</scope>
</reference>
<dbReference type="CDD" id="cd13733">
    <property type="entry name" value="SPRY_PRY_C-I_1"/>
    <property type="match status" value="1"/>
</dbReference>
<dbReference type="InterPro" id="IPR003877">
    <property type="entry name" value="SPRY_dom"/>
</dbReference>
<dbReference type="GO" id="GO:1903037">
    <property type="term" value="P:regulation of leukocyte cell-cell adhesion"/>
    <property type="evidence" value="ECO:0007669"/>
    <property type="project" value="UniProtKB-ARBA"/>
</dbReference>
<keyword evidence="7" id="KW-0812">Transmembrane</keyword>
<dbReference type="AlphaFoldDB" id="A0A8C8H3W7"/>